<sequence>MHHGNAVNVSVSLREDTWTAHIIIKTCIYCYFFAGVTQATLGVFRFGRSSLVELAAIVIATGFLAFLLITKYIVLCLELKGYIH</sequence>
<accession>A0ACB9CXW9</accession>
<comment type="caution">
    <text evidence="1">The sequence shown here is derived from an EMBL/GenBank/DDBJ whole genome shotgun (WGS) entry which is preliminary data.</text>
</comment>
<gene>
    <name evidence="1" type="ORF">L2E82_29488</name>
</gene>
<name>A0ACB9CXW9_CICIN</name>
<reference evidence="2" key="1">
    <citation type="journal article" date="2022" name="Mol. Ecol. Resour.">
        <title>The genomes of chicory, endive, great burdock and yacon provide insights into Asteraceae palaeo-polyploidization history and plant inulin production.</title>
        <authorList>
            <person name="Fan W."/>
            <person name="Wang S."/>
            <person name="Wang H."/>
            <person name="Wang A."/>
            <person name="Jiang F."/>
            <person name="Liu H."/>
            <person name="Zhao H."/>
            <person name="Xu D."/>
            <person name="Zhang Y."/>
        </authorList>
    </citation>
    <scope>NUCLEOTIDE SEQUENCE [LARGE SCALE GENOMIC DNA]</scope>
    <source>
        <strain evidence="2">cv. Punajuju</strain>
    </source>
</reference>
<proteinExistence type="predicted"/>
<keyword evidence="2" id="KW-1185">Reference proteome</keyword>
<dbReference type="Proteomes" id="UP001055811">
    <property type="component" value="Linkage Group LG05"/>
</dbReference>
<dbReference type="EMBL" id="CM042013">
    <property type="protein sequence ID" value="KAI3739096.1"/>
    <property type="molecule type" value="Genomic_DNA"/>
</dbReference>
<protein>
    <submittedName>
        <fullName evidence="1">Uncharacterized protein</fullName>
    </submittedName>
</protein>
<evidence type="ECO:0000313" key="2">
    <source>
        <dbReference type="Proteomes" id="UP001055811"/>
    </source>
</evidence>
<reference evidence="1 2" key="2">
    <citation type="journal article" date="2022" name="Mol. Ecol. Resour.">
        <title>The genomes of chicory, endive, great burdock and yacon provide insights into Asteraceae paleo-polyploidization history and plant inulin production.</title>
        <authorList>
            <person name="Fan W."/>
            <person name="Wang S."/>
            <person name="Wang H."/>
            <person name="Wang A."/>
            <person name="Jiang F."/>
            <person name="Liu H."/>
            <person name="Zhao H."/>
            <person name="Xu D."/>
            <person name="Zhang Y."/>
        </authorList>
    </citation>
    <scope>NUCLEOTIDE SEQUENCE [LARGE SCALE GENOMIC DNA]</scope>
    <source>
        <strain evidence="2">cv. Punajuju</strain>
        <tissue evidence="1">Leaves</tissue>
    </source>
</reference>
<evidence type="ECO:0000313" key="1">
    <source>
        <dbReference type="EMBL" id="KAI3739096.1"/>
    </source>
</evidence>
<organism evidence="1 2">
    <name type="scientific">Cichorium intybus</name>
    <name type="common">Chicory</name>
    <dbReference type="NCBI Taxonomy" id="13427"/>
    <lineage>
        <taxon>Eukaryota</taxon>
        <taxon>Viridiplantae</taxon>
        <taxon>Streptophyta</taxon>
        <taxon>Embryophyta</taxon>
        <taxon>Tracheophyta</taxon>
        <taxon>Spermatophyta</taxon>
        <taxon>Magnoliopsida</taxon>
        <taxon>eudicotyledons</taxon>
        <taxon>Gunneridae</taxon>
        <taxon>Pentapetalae</taxon>
        <taxon>asterids</taxon>
        <taxon>campanulids</taxon>
        <taxon>Asterales</taxon>
        <taxon>Asteraceae</taxon>
        <taxon>Cichorioideae</taxon>
        <taxon>Cichorieae</taxon>
        <taxon>Cichoriinae</taxon>
        <taxon>Cichorium</taxon>
    </lineage>
</organism>